<dbReference type="PROSITE" id="PS51379">
    <property type="entry name" value="4FE4S_FER_2"/>
    <property type="match status" value="1"/>
</dbReference>
<proteinExistence type="predicted"/>
<evidence type="ECO:0000313" key="11">
    <source>
        <dbReference type="EMBL" id="KIE43051.1"/>
    </source>
</evidence>
<comment type="function">
    <text evidence="2 9">Ferredoxins are iron-sulfur proteins that transfer electrons in a wide variety of metabolic reactions.</text>
</comment>
<accession>A0A0C1QY58</accession>
<gene>
    <name evidence="11" type="ORF">SE37_10600</name>
</gene>
<keyword evidence="6 9" id="KW-0249">Electron transport</keyword>
<comment type="cofactor">
    <cofactor evidence="1">
        <name>[4Fe-4S] cluster</name>
        <dbReference type="ChEBI" id="CHEBI:49883"/>
    </cofactor>
</comment>
<organism evidence="11 12">
    <name type="scientific">Geobacter soli</name>
    <dbReference type="NCBI Taxonomy" id="1510391"/>
    <lineage>
        <taxon>Bacteria</taxon>
        <taxon>Pseudomonadati</taxon>
        <taxon>Thermodesulfobacteriota</taxon>
        <taxon>Desulfuromonadia</taxon>
        <taxon>Geobacterales</taxon>
        <taxon>Geobacteraceae</taxon>
        <taxon>Geobacter</taxon>
    </lineage>
</organism>
<dbReference type="Gene3D" id="3.30.70.20">
    <property type="match status" value="1"/>
</dbReference>
<dbReference type="GO" id="GO:0051539">
    <property type="term" value="F:4 iron, 4 sulfur cluster binding"/>
    <property type="evidence" value="ECO:0007669"/>
    <property type="project" value="UniProtKB-KW"/>
</dbReference>
<dbReference type="SUPFAM" id="SSF54862">
    <property type="entry name" value="4Fe-4S ferredoxins"/>
    <property type="match status" value="1"/>
</dbReference>
<dbReference type="Proteomes" id="UP000031433">
    <property type="component" value="Unassembled WGS sequence"/>
</dbReference>
<evidence type="ECO:0000256" key="8">
    <source>
        <dbReference type="ARBA" id="ARBA00023014"/>
    </source>
</evidence>
<keyword evidence="8 9" id="KW-0411">Iron-sulfur</keyword>
<evidence type="ECO:0000256" key="7">
    <source>
        <dbReference type="ARBA" id="ARBA00023004"/>
    </source>
</evidence>
<dbReference type="AlphaFoldDB" id="A0A0C1QY58"/>
<evidence type="ECO:0000259" key="10">
    <source>
        <dbReference type="PROSITE" id="PS51379"/>
    </source>
</evidence>
<keyword evidence="4" id="KW-0004">4Fe-4S</keyword>
<evidence type="ECO:0000256" key="9">
    <source>
        <dbReference type="RuleBase" id="RU368020"/>
    </source>
</evidence>
<dbReference type="RefSeq" id="WP_039646169.1">
    <property type="nucleotide sequence ID" value="NZ_JXBL01000001.1"/>
</dbReference>
<protein>
    <recommendedName>
        <fullName evidence="9">Ferredoxin</fullName>
    </recommendedName>
</protein>
<evidence type="ECO:0000256" key="3">
    <source>
        <dbReference type="ARBA" id="ARBA00022448"/>
    </source>
</evidence>
<evidence type="ECO:0000256" key="4">
    <source>
        <dbReference type="ARBA" id="ARBA00022485"/>
    </source>
</evidence>
<feature type="domain" description="4Fe-4S ferredoxin-type" evidence="10">
    <location>
        <begin position="3"/>
        <end position="31"/>
    </location>
</feature>
<comment type="caution">
    <text evidence="11">The sequence shown here is derived from an EMBL/GenBank/DDBJ whole genome shotgun (WGS) entry which is preliminary data.</text>
</comment>
<evidence type="ECO:0000256" key="1">
    <source>
        <dbReference type="ARBA" id="ARBA00001966"/>
    </source>
</evidence>
<dbReference type="InterPro" id="IPR001080">
    <property type="entry name" value="3Fe4S_ferredoxin"/>
</dbReference>
<reference evidence="11 12" key="1">
    <citation type="submission" date="2015-01" db="EMBL/GenBank/DDBJ databases">
        <title>Genome sequence of the anaerobic bacterium Geobacter soli GSS01, a dissimilatory Fe(III) reducer from soil.</title>
        <authorList>
            <person name="Yang G."/>
            <person name="Zhou S."/>
        </authorList>
    </citation>
    <scope>NUCLEOTIDE SEQUENCE [LARGE SCALE GENOMIC DNA]</scope>
    <source>
        <strain evidence="11 12">GSS01</strain>
    </source>
</reference>
<keyword evidence="3 9" id="KW-0813">Transport</keyword>
<dbReference type="PANTHER" id="PTHR39163">
    <property type="entry name" value="FERREDOXIN"/>
    <property type="match status" value="1"/>
</dbReference>
<dbReference type="InterPro" id="IPR052395">
    <property type="entry name" value="ET_Ferredoxin"/>
</dbReference>
<evidence type="ECO:0000256" key="6">
    <source>
        <dbReference type="ARBA" id="ARBA00022982"/>
    </source>
</evidence>
<evidence type="ECO:0000256" key="5">
    <source>
        <dbReference type="ARBA" id="ARBA00022723"/>
    </source>
</evidence>
<dbReference type="PANTHER" id="PTHR39163:SF1">
    <property type="entry name" value="FERREDOXIN"/>
    <property type="match status" value="1"/>
</dbReference>
<keyword evidence="12" id="KW-1185">Reference proteome</keyword>
<evidence type="ECO:0000256" key="2">
    <source>
        <dbReference type="ARBA" id="ARBA00003532"/>
    </source>
</evidence>
<dbReference type="Pfam" id="PF13370">
    <property type="entry name" value="Fer4_13"/>
    <property type="match status" value="1"/>
</dbReference>
<keyword evidence="5 9" id="KW-0479">Metal-binding</keyword>
<name>A0A0C1QY58_9BACT</name>
<dbReference type="FunFam" id="3.30.70.20:FF:000039">
    <property type="entry name" value="Chaperone protein DnaJ"/>
    <property type="match status" value="1"/>
</dbReference>
<dbReference type="EMBL" id="JXBL01000001">
    <property type="protein sequence ID" value="KIE43051.1"/>
    <property type="molecule type" value="Genomic_DNA"/>
</dbReference>
<dbReference type="PRINTS" id="PR00352">
    <property type="entry name" value="3FE4SFRDOXIN"/>
</dbReference>
<evidence type="ECO:0000313" key="12">
    <source>
        <dbReference type="Proteomes" id="UP000031433"/>
    </source>
</evidence>
<dbReference type="GO" id="GO:0005506">
    <property type="term" value="F:iron ion binding"/>
    <property type="evidence" value="ECO:0007669"/>
    <property type="project" value="UniProtKB-UniRule"/>
</dbReference>
<dbReference type="GO" id="GO:0009055">
    <property type="term" value="F:electron transfer activity"/>
    <property type="evidence" value="ECO:0007669"/>
    <property type="project" value="UniProtKB-UniRule"/>
</dbReference>
<sequence length="73" mass="8019">MTKAPWVDKEECISCGLCVNNVPGVFRFDDENKAECYDPNGAPEDDIQGGAIDACPVSCINWSTEPDYLRSFA</sequence>
<keyword evidence="7 9" id="KW-0408">Iron</keyword>
<dbReference type="InterPro" id="IPR017896">
    <property type="entry name" value="4Fe4S_Fe-S-bd"/>
</dbReference>